<evidence type="ECO:0000256" key="1">
    <source>
        <dbReference type="ARBA" id="ARBA00007274"/>
    </source>
</evidence>
<name>A0A4Q9HET4_9SPHI</name>
<dbReference type="InterPro" id="IPR018357">
    <property type="entry name" value="Hexapep_transf_CS"/>
</dbReference>
<comment type="caution">
    <text evidence="5">The sequence shown here is derived from an EMBL/GenBank/DDBJ whole genome shotgun (WGS) entry which is preliminary data.</text>
</comment>
<dbReference type="InterPro" id="IPR051159">
    <property type="entry name" value="Hexapeptide_acetyltransf"/>
</dbReference>
<dbReference type="Gene3D" id="2.160.10.10">
    <property type="entry name" value="Hexapeptide repeat proteins"/>
    <property type="match status" value="1"/>
</dbReference>
<evidence type="ECO:0000313" key="6">
    <source>
        <dbReference type="Proteomes" id="UP000291819"/>
    </source>
</evidence>
<dbReference type="InterPro" id="IPR011004">
    <property type="entry name" value="Trimer_LpxA-like_sf"/>
</dbReference>
<evidence type="ECO:0000256" key="4">
    <source>
        <dbReference type="ARBA" id="ARBA00023315"/>
    </source>
</evidence>
<evidence type="ECO:0000256" key="3">
    <source>
        <dbReference type="ARBA" id="ARBA00022737"/>
    </source>
</evidence>
<proteinExistence type="inferred from homology"/>
<dbReference type="SUPFAM" id="SSF51161">
    <property type="entry name" value="Trimeric LpxA-like enzymes"/>
    <property type="match status" value="1"/>
</dbReference>
<keyword evidence="2 5" id="KW-0808">Transferase</keyword>
<dbReference type="InterPro" id="IPR001451">
    <property type="entry name" value="Hexapep"/>
</dbReference>
<dbReference type="OrthoDB" id="9801697at2"/>
<protein>
    <submittedName>
        <fullName evidence="5">Acyltransferase</fullName>
    </submittedName>
</protein>
<reference evidence="5 6" key="1">
    <citation type="submission" date="2019-02" db="EMBL/GenBank/DDBJ databases">
        <title>Pedobacter kyonggii whole genome sequence analysis.</title>
        <authorList>
            <person name="Dahal R.H."/>
        </authorList>
    </citation>
    <scope>NUCLEOTIDE SEQUENCE [LARGE SCALE GENOMIC DNA]</scope>
    <source>
        <strain evidence="5 6">K-4-11-1</strain>
    </source>
</reference>
<dbReference type="EMBL" id="SIXF01000005">
    <property type="protein sequence ID" value="TBO43325.1"/>
    <property type="molecule type" value="Genomic_DNA"/>
</dbReference>
<dbReference type="Pfam" id="PF00132">
    <property type="entry name" value="Hexapep"/>
    <property type="match status" value="1"/>
</dbReference>
<accession>A0A4Q9HET4</accession>
<dbReference type="AlphaFoldDB" id="A0A4Q9HET4"/>
<gene>
    <name evidence="5" type="ORF">EYS08_08260</name>
</gene>
<dbReference type="CDD" id="cd04647">
    <property type="entry name" value="LbH_MAT_like"/>
    <property type="match status" value="1"/>
</dbReference>
<sequence length="180" mass="19987">MRSIRKNISSLVYFFINSFVLRLPSRSLRRLVLSKCLGQLGKNSSFLRFVEIRNGRNISIGNHTVINQRVLLDGRGGKLIIGENVDIAQDTNIWTLGHDPHGDYHEPKGGNVTIEDYVWIASRVTILPNIIIGRGAVVAANSVVTKDVPAMAIVAGAPAKIVGTRKSKLLYNLDYKPWLR</sequence>
<keyword evidence="6" id="KW-1185">Reference proteome</keyword>
<comment type="similarity">
    <text evidence="1">Belongs to the transferase hexapeptide repeat family.</text>
</comment>
<dbReference type="RefSeq" id="WP_131029569.1">
    <property type="nucleotide sequence ID" value="NZ_SIXF01000005.1"/>
</dbReference>
<dbReference type="PANTHER" id="PTHR23416">
    <property type="entry name" value="SIALIC ACID SYNTHASE-RELATED"/>
    <property type="match status" value="1"/>
</dbReference>
<dbReference type="GO" id="GO:0008374">
    <property type="term" value="F:O-acyltransferase activity"/>
    <property type="evidence" value="ECO:0007669"/>
    <property type="project" value="TreeGrafter"/>
</dbReference>
<evidence type="ECO:0000313" key="5">
    <source>
        <dbReference type="EMBL" id="TBO43325.1"/>
    </source>
</evidence>
<dbReference type="GO" id="GO:0005829">
    <property type="term" value="C:cytosol"/>
    <property type="evidence" value="ECO:0007669"/>
    <property type="project" value="TreeGrafter"/>
</dbReference>
<keyword evidence="4 5" id="KW-0012">Acyltransferase</keyword>
<dbReference type="Proteomes" id="UP000291819">
    <property type="component" value="Unassembled WGS sequence"/>
</dbReference>
<dbReference type="PROSITE" id="PS00101">
    <property type="entry name" value="HEXAPEP_TRANSFERASES"/>
    <property type="match status" value="1"/>
</dbReference>
<organism evidence="5 6">
    <name type="scientific">Pedobacter kyonggii</name>
    <dbReference type="NCBI Taxonomy" id="1926871"/>
    <lineage>
        <taxon>Bacteria</taxon>
        <taxon>Pseudomonadati</taxon>
        <taxon>Bacteroidota</taxon>
        <taxon>Sphingobacteriia</taxon>
        <taxon>Sphingobacteriales</taxon>
        <taxon>Sphingobacteriaceae</taxon>
        <taxon>Pedobacter</taxon>
    </lineage>
</organism>
<dbReference type="PANTHER" id="PTHR23416:SF23">
    <property type="entry name" value="ACETYLTRANSFERASE C18B11.09C-RELATED"/>
    <property type="match status" value="1"/>
</dbReference>
<keyword evidence="3" id="KW-0677">Repeat</keyword>
<evidence type="ECO:0000256" key="2">
    <source>
        <dbReference type="ARBA" id="ARBA00022679"/>
    </source>
</evidence>